<name>A0A507SY30_9BACT</name>
<organism evidence="1 2">
    <name type="scientific">Mycoplasmopsis mucosicanis</name>
    <dbReference type="NCBI Taxonomy" id="458208"/>
    <lineage>
        <taxon>Bacteria</taxon>
        <taxon>Bacillati</taxon>
        <taxon>Mycoplasmatota</taxon>
        <taxon>Mycoplasmoidales</taxon>
        <taxon>Metamycoplasmataceae</taxon>
        <taxon>Mycoplasmopsis</taxon>
    </lineage>
</organism>
<comment type="caution">
    <text evidence="1">The sequence shown here is derived from an EMBL/GenBank/DDBJ whole genome shotgun (WGS) entry which is preliminary data.</text>
</comment>
<reference evidence="1 2" key="1">
    <citation type="submission" date="2019-03" db="EMBL/GenBank/DDBJ databases">
        <title>Characterization of a novel Mycoplasma cynos real-time PCR assay.</title>
        <authorList>
            <person name="Tallmadge R.L."/>
            <person name="Mitchell P.K."/>
            <person name="Goodman L."/>
        </authorList>
    </citation>
    <scope>NUCLEOTIDE SEQUENCE [LARGE SCALE GENOMIC DNA]</scope>
    <source>
        <strain evidence="1 2">1642</strain>
    </source>
</reference>
<dbReference type="EMBL" id="SMDN01000003">
    <property type="protein sequence ID" value="TQC54038.1"/>
    <property type="molecule type" value="Genomic_DNA"/>
</dbReference>
<dbReference type="RefSeq" id="WP_141483767.1">
    <property type="nucleotide sequence ID" value="NZ_SMDN01000003.1"/>
</dbReference>
<dbReference type="SUPFAM" id="SSF141000">
    <property type="entry name" value="Glu-tRNAGln amidotransferase C subunit"/>
    <property type="match status" value="1"/>
</dbReference>
<dbReference type="OrthoDB" id="401051at2"/>
<dbReference type="AlphaFoldDB" id="A0A507SY30"/>
<dbReference type="InterPro" id="IPR003837">
    <property type="entry name" value="GatC"/>
</dbReference>
<proteinExistence type="predicted"/>
<dbReference type="Pfam" id="PF02686">
    <property type="entry name" value="GatC"/>
    <property type="match status" value="1"/>
</dbReference>
<keyword evidence="2" id="KW-1185">Reference proteome</keyword>
<protein>
    <submittedName>
        <fullName evidence="1">Glutamyl-tRNA amidotransferase</fullName>
    </submittedName>
</protein>
<gene>
    <name evidence="1" type="ORF">E1I18_01095</name>
</gene>
<evidence type="ECO:0000313" key="1">
    <source>
        <dbReference type="EMBL" id="TQC54038.1"/>
    </source>
</evidence>
<dbReference type="GO" id="GO:0006450">
    <property type="term" value="P:regulation of translational fidelity"/>
    <property type="evidence" value="ECO:0007669"/>
    <property type="project" value="InterPro"/>
</dbReference>
<keyword evidence="1" id="KW-0808">Transferase</keyword>
<sequence length="100" mass="11598">MKNITKEQLVSIVKRLMLEPSNEVIDQILAEWNSIQRSLEFMNKFNTENIKPLTHINENLFVDFLREDIVSEADSITKQQALSNAGDFDNDFIITTKVVR</sequence>
<accession>A0A507SY30</accession>
<dbReference type="InterPro" id="IPR036113">
    <property type="entry name" value="Asp/Glu-ADT_sf_sub_c"/>
</dbReference>
<dbReference type="GO" id="GO:0016740">
    <property type="term" value="F:transferase activity"/>
    <property type="evidence" value="ECO:0007669"/>
    <property type="project" value="UniProtKB-KW"/>
</dbReference>
<dbReference type="Proteomes" id="UP000320801">
    <property type="component" value="Unassembled WGS sequence"/>
</dbReference>
<evidence type="ECO:0000313" key="2">
    <source>
        <dbReference type="Proteomes" id="UP000320801"/>
    </source>
</evidence>